<proteinExistence type="predicted"/>
<name>A0AAV5K5U5_9ROSI</name>
<reference evidence="1 2" key="1">
    <citation type="journal article" date="2021" name="Commun. Biol.">
        <title>The genome of Shorea leprosula (Dipterocarpaceae) highlights the ecological relevance of drought in aseasonal tropical rainforests.</title>
        <authorList>
            <person name="Ng K.K.S."/>
            <person name="Kobayashi M.J."/>
            <person name="Fawcett J.A."/>
            <person name="Hatakeyama M."/>
            <person name="Paape T."/>
            <person name="Ng C.H."/>
            <person name="Ang C.C."/>
            <person name="Tnah L.H."/>
            <person name="Lee C.T."/>
            <person name="Nishiyama T."/>
            <person name="Sese J."/>
            <person name="O'Brien M.J."/>
            <person name="Copetti D."/>
            <person name="Mohd Noor M.I."/>
            <person name="Ong R.C."/>
            <person name="Putra M."/>
            <person name="Sireger I.Z."/>
            <person name="Indrioko S."/>
            <person name="Kosugi Y."/>
            <person name="Izuno A."/>
            <person name="Isagi Y."/>
            <person name="Lee S.L."/>
            <person name="Shimizu K.K."/>
        </authorList>
    </citation>
    <scope>NUCLEOTIDE SEQUENCE [LARGE SCALE GENOMIC DNA]</scope>
    <source>
        <strain evidence="1">214</strain>
    </source>
</reference>
<dbReference type="AlphaFoldDB" id="A0AAV5K5U5"/>
<comment type="caution">
    <text evidence="1">The sequence shown here is derived from an EMBL/GenBank/DDBJ whole genome shotgun (WGS) entry which is preliminary data.</text>
</comment>
<protein>
    <submittedName>
        <fullName evidence="1">Uncharacterized protein</fullName>
    </submittedName>
</protein>
<sequence length="70" mass="8153">MIFASMRVRFFSKGSAAWEGLFATYRYFSNELHMGRCPCSLFINNSVPSTFSLVFCNRPIYRKVDWVEIG</sequence>
<evidence type="ECO:0000313" key="2">
    <source>
        <dbReference type="Proteomes" id="UP001054252"/>
    </source>
</evidence>
<organism evidence="1 2">
    <name type="scientific">Rubroshorea leprosula</name>
    <dbReference type="NCBI Taxonomy" id="152421"/>
    <lineage>
        <taxon>Eukaryota</taxon>
        <taxon>Viridiplantae</taxon>
        <taxon>Streptophyta</taxon>
        <taxon>Embryophyta</taxon>
        <taxon>Tracheophyta</taxon>
        <taxon>Spermatophyta</taxon>
        <taxon>Magnoliopsida</taxon>
        <taxon>eudicotyledons</taxon>
        <taxon>Gunneridae</taxon>
        <taxon>Pentapetalae</taxon>
        <taxon>rosids</taxon>
        <taxon>malvids</taxon>
        <taxon>Malvales</taxon>
        <taxon>Dipterocarpaceae</taxon>
        <taxon>Rubroshorea</taxon>
    </lineage>
</organism>
<gene>
    <name evidence="1" type="ORF">SLEP1_g28385</name>
</gene>
<evidence type="ECO:0000313" key="1">
    <source>
        <dbReference type="EMBL" id="GKV17935.1"/>
    </source>
</evidence>
<accession>A0AAV5K5U5</accession>
<dbReference type="EMBL" id="BPVZ01000049">
    <property type="protein sequence ID" value="GKV17935.1"/>
    <property type="molecule type" value="Genomic_DNA"/>
</dbReference>
<keyword evidence="2" id="KW-1185">Reference proteome</keyword>
<dbReference type="Proteomes" id="UP001054252">
    <property type="component" value="Unassembled WGS sequence"/>
</dbReference>